<organism evidence="3 4">
    <name type="scientific">Duncaniella dubosii</name>
    <dbReference type="NCBI Taxonomy" id="2518971"/>
    <lineage>
        <taxon>Bacteria</taxon>
        <taxon>Pseudomonadati</taxon>
        <taxon>Bacteroidota</taxon>
        <taxon>Bacteroidia</taxon>
        <taxon>Bacteroidales</taxon>
        <taxon>Muribaculaceae</taxon>
        <taxon>Duncaniella</taxon>
    </lineage>
</organism>
<name>A0A4P7W0Q4_9BACT</name>
<gene>
    <name evidence="3" type="ORF">E7747_03500</name>
</gene>
<dbReference type="EMBL" id="CP039396">
    <property type="protein sequence ID" value="QCD41456.1"/>
    <property type="molecule type" value="Genomic_DNA"/>
</dbReference>
<evidence type="ECO:0000259" key="2">
    <source>
        <dbReference type="Pfam" id="PF17116"/>
    </source>
</evidence>
<feature type="domain" description="Type 9 secretion system plug protein N-terminal" evidence="2">
    <location>
        <begin position="36"/>
        <end position="159"/>
    </location>
</feature>
<feature type="signal peptide" evidence="1">
    <location>
        <begin position="1"/>
        <end position="21"/>
    </location>
</feature>
<evidence type="ECO:0000313" key="3">
    <source>
        <dbReference type="EMBL" id="QCD41456.1"/>
    </source>
</evidence>
<evidence type="ECO:0000256" key="1">
    <source>
        <dbReference type="SAM" id="SignalP"/>
    </source>
</evidence>
<dbReference type="RefSeq" id="WP_136414140.1">
    <property type="nucleotide sequence ID" value="NZ_CP039396.1"/>
</dbReference>
<dbReference type="Proteomes" id="UP000297149">
    <property type="component" value="Chromosome"/>
</dbReference>
<dbReference type="AlphaFoldDB" id="A0A4P7W0Q4"/>
<dbReference type="InterPro" id="IPR031345">
    <property type="entry name" value="T9SS_Plug_N"/>
</dbReference>
<proteinExistence type="predicted"/>
<dbReference type="KEGG" id="ddb:E7747_03500"/>
<evidence type="ECO:0000313" key="4">
    <source>
        <dbReference type="Proteomes" id="UP000297149"/>
    </source>
</evidence>
<sequence>MAFSRCLAALCLLWLFVAGRAEVTDTSQAIFDPAFRSLKVTLDANEFAPPVITLGDPLSRLTVSFDELGDERRFMRYELIHCDAFWQPEGLVASEFLDGFNEGEVEDYEFSRATLVHYVHYSITIPNREIRITETGNYLLRVYDESNPDETLLQARFGVSDFSAGVYAGVTSLTDIDTNRNHQQLGLTVDLQHAAGIDDPFNDLRIVVSQNGRADNEVVLTAPQRVLGDRVIYEHLRPLIFKAGNEYRRFETVSTSYPGMGVENISADTPIYNMWLYTDSPRGAIPYSYDSTQHGRFFVRESSSSRSDTEADYVMVHFGLEMPEIAGADVFLDGDFVQRRFDPVSRMVYNRATGRYENSMMLKQGAYNYQYLTVPSGSLQGETAPVEGDFYQTVNEYTVRVYYRPRGGRFDRLIGVGMIVSGN</sequence>
<protein>
    <submittedName>
        <fullName evidence="3">DUF5103 domain-containing protein</fullName>
    </submittedName>
</protein>
<keyword evidence="4" id="KW-1185">Reference proteome</keyword>
<accession>A0A4P7W0Q4</accession>
<feature type="chain" id="PRO_5020338498" evidence="1">
    <location>
        <begin position="22"/>
        <end position="423"/>
    </location>
</feature>
<dbReference type="Pfam" id="PF17116">
    <property type="entry name" value="T9SS_plug_1st"/>
    <property type="match status" value="1"/>
</dbReference>
<keyword evidence="1" id="KW-0732">Signal</keyword>
<reference evidence="4" key="1">
    <citation type="submission" date="2019-02" db="EMBL/GenBank/DDBJ databases">
        <title>Isolation and identification of novel species under the genus Muribaculum.</title>
        <authorList>
            <person name="Miyake S."/>
            <person name="Ding Y."/>
            <person name="Low A."/>
            <person name="Soh M."/>
            <person name="Seedorf H."/>
        </authorList>
    </citation>
    <scope>NUCLEOTIDE SEQUENCE [LARGE SCALE GENOMIC DNA]</scope>
    <source>
        <strain evidence="4">H5</strain>
    </source>
</reference>